<accession>A0A816DZ70</accession>
<evidence type="ECO:0000313" key="10">
    <source>
        <dbReference type="Proteomes" id="UP000663870"/>
    </source>
</evidence>
<dbReference type="PANTHER" id="PTHR22781">
    <property type="entry name" value="DELTA ADAPTIN-RELATED"/>
    <property type="match status" value="1"/>
</dbReference>
<protein>
    <recommendedName>
        <fullName evidence="8">Clathrin/coatomer adaptor adaptin-like N-terminal domain-containing protein</fullName>
    </recommendedName>
</protein>
<name>A0A816DZ70_9BILA</name>
<gene>
    <name evidence="9" type="ORF">JXQ802_LOCUS53065</name>
</gene>
<evidence type="ECO:0000259" key="8">
    <source>
        <dbReference type="Pfam" id="PF01602"/>
    </source>
</evidence>
<evidence type="ECO:0000256" key="6">
    <source>
        <dbReference type="ARBA" id="ARBA00023136"/>
    </source>
</evidence>
<dbReference type="GO" id="GO:0006623">
    <property type="term" value="P:protein targeting to vacuole"/>
    <property type="evidence" value="ECO:0007669"/>
    <property type="project" value="TreeGrafter"/>
</dbReference>
<proteinExistence type="inferred from homology"/>
<dbReference type="PANTHER" id="PTHR22781:SF12">
    <property type="entry name" value="AP-3 COMPLEX SUBUNIT DELTA-1"/>
    <property type="match status" value="1"/>
</dbReference>
<dbReference type="InterPro" id="IPR016024">
    <property type="entry name" value="ARM-type_fold"/>
</dbReference>
<evidence type="ECO:0000256" key="1">
    <source>
        <dbReference type="ARBA" id="ARBA00004308"/>
    </source>
</evidence>
<evidence type="ECO:0000256" key="5">
    <source>
        <dbReference type="ARBA" id="ARBA00022927"/>
    </source>
</evidence>
<comment type="caution">
    <text evidence="9">The sequence shown here is derived from an EMBL/GenBank/DDBJ whole genome shotgun (WGS) entry which is preliminary data.</text>
</comment>
<evidence type="ECO:0000256" key="7">
    <source>
        <dbReference type="SAM" id="Phobius"/>
    </source>
</evidence>
<evidence type="ECO:0000256" key="4">
    <source>
        <dbReference type="ARBA" id="ARBA00022737"/>
    </source>
</evidence>
<dbReference type="InterPro" id="IPR017105">
    <property type="entry name" value="AP3_complex_dsu"/>
</dbReference>
<dbReference type="InterPro" id="IPR011989">
    <property type="entry name" value="ARM-like"/>
</dbReference>
<comment type="similarity">
    <text evidence="2">Belongs to the adaptor complexes large subunit family.</text>
</comment>
<evidence type="ECO:0000313" key="9">
    <source>
        <dbReference type="EMBL" id="CAF1640113.1"/>
    </source>
</evidence>
<evidence type="ECO:0000256" key="3">
    <source>
        <dbReference type="ARBA" id="ARBA00022448"/>
    </source>
</evidence>
<keyword evidence="7" id="KW-0812">Transmembrane</keyword>
<feature type="transmembrane region" description="Helical" evidence="7">
    <location>
        <begin position="20"/>
        <end position="41"/>
    </location>
</feature>
<keyword evidence="4" id="KW-0677">Repeat</keyword>
<dbReference type="Pfam" id="PF01602">
    <property type="entry name" value="Adaptin_N"/>
    <property type="match status" value="1"/>
</dbReference>
<feature type="transmembrane region" description="Helical" evidence="7">
    <location>
        <begin position="53"/>
        <end position="78"/>
    </location>
</feature>
<keyword evidence="5" id="KW-0653">Protein transport</keyword>
<keyword evidence="10" id="KW-1185">Reference proteome</keyword>
<reference evidence="9" key="1">
    <citation type="submission" date="2021-02" db="EMBL/GenBank/DDBJ databases">
        <authorList>
            <person name="Nowell W R."/>
        </authorList>
    </citation>
    <scope>NUCLEOTIDE SEQUENCE</scope>
</reference>
<keyword evidence="3" id="KW-0813">Transport</keyword>
<sequence>MIFRQSTNNINHRISSNKILIILAIAYDLIIVAGIVFFIVGEITNINSDRHGFPILVGIAIALTMIGLIVFGSGCCLIQTRCVARLRQAIAEESIQYSSKSPIALKYLGLLAMSKILHTHSKSVQVHSDLIMLCLDNKDESIRLRALDLLSRMAILLENDYVFIHDSNSTTVSEVLYAAAWICSGFCSSKFLDLDGWINDPQSDSADESITTSSYCDNKDLFYDDNGENYNSNSYSGDTLSYQKSKKYIEPTAEELEKQRESKKQNEQMNPFYLQDSKKNKIDTNKFLVLTETTSGTINGNDCIELILSQGTNATSSQVTLSDQLYRQVKIDEENRCLKKKIEN</sequence>
<feature type="domain" description="Clathrin/coatomer adaptor adaptin-like N-terminal" evidence="8">
    <location>
        <begin position="84"/>
        <end position="154"/>
    </location>
</feature>
<dbReference type="InterPro" id="IPR002553">
    <property type="entry name" value="Clathrin/coatomer_adapt-like_N"/>
</dbReference>
<dbReference type="GO" id="GO:0030123">
    <property type="term" value="C:AP-3 adaptor complex"/>
    <property type="evidence" value="ECO:0007669"/>
    <property type="project" value="InterPro"/>
</dbReference>
<organism evidence="9 10">
    <name type="scientific">Rotaria sordida</name>
    <dbReference type="NCBI Taxonomy" id="392033"/>
    <lineage>
        <taxon>Eukaryota</taxon>
        <taxon>Metazoa</taxon>
        <taxon>Spiralia</taxon>
        <taxon>Gnathifera</taxon>
        <taxon>Rotifera</taxon>
        <taxon>Eurotatoria</taxon>
        <taxon>Bdelloidea</taxon>
        <taxon>Philodinida</taxon>
        <taxon>Philodinidae</taxon>
        <taxon>Rotaria</taxon>
    </lineage>
</organism>
<dbReference type="SUPFAM" id="SSF48371">
    <property type="entry name" value="ARM repeat"/>
    <property type="match status" value="1"/>
</dbReference>
<dbReference type="Proteomes" id="UP000663870">
    <property type="component" value="Unassembled WGS sequence"/>
</dbReference>
<dbReference type="EMBL" id="CAJNOL010008957">
    <property type="protein sequence ID" value="CAF1640113.1"/>
    <property type="molecule type" value="Genomic_DNA"/>
</dbReference>
<dbReference type="Gene3D" id="1.25.10.10">
    <property type="entry name" value="Leucine-rich Repeat Variant"/>
    <property type="match status" value="1"/>
</dbReference>
<comment type="subcellular location">
    <subcellularLocation>
        <location evidence="1">Endomembrane system</location>
    </subcellularLocation>
</comment>
<dbReference type="GO" id="GO:0006896">
    <property type="term" value="P:Golgi to vacuole transport"/>
    <property type="evidence" value="ECO:0007669"/>
    <property type="project" value="TreeGrafter"/>
</dbReference>
<keyword evidence="6 7" id="KW-0472">Membrane</keyword>
<dbReference type="AlphaFoldDB" id="A0A816DZ70"/>
<evidence type="ECO:0000256" key="2">
    <source>
        <dbReference type="ARBA" id="ARBA00006613"/>
    </source>
</evidence>
<dbReference type="GO" id="GO:0010008">
    <property type="term" value="C:endosome membrane"/>
    <property type="evidence" value="ECO:0007669"/>
    <property type="project" value="TreeGrafter"/>
</dbReference>
<keyword evidence="7" id="KW-1133">Transmembrane helix</keyword>